<evidence type="ECO:0000256" key="4">
    <source>
        <dbReference type="PROSITE-ProRule" id="PRU00134"/>
    </source>
</evidence>
<dbReference type="Proteomes" id="UP000236333">
    <property type="component" value="Unassembled WGS sequence"/>
</dbReference>
<evidence type="ECO:0000313" key="7">
    <source>
        <dbReference type="EMBL" id="PNH08337.1"/>
    </source>
</evidence>
<evidence type="ECO:0000256" key="2">
    <source>
        <dbReference type="ARBA" id="ARBA00022771"/>
    </source>
</evidence>
<dbReference type="OrthoDB" id="553185at2759"/>
<sequence>MAAPARLSLGEGLRRLRELTDDALPTAAAASADVRSTPPPTVDHALLDRLRNVHNGLNYLHPASAAWVEPLVQHGIVPATAALLQRLLRTHRHSPASFQAGGPPLAAARGDPMAAPRSGVETSALRFALLCVRTAAVLLDHAAEAFAIVAINASQAGGGSAGAAAGRASALKLWEQLAAPATLQALADAARWVEAEVWPAAHAEVAVTAAGGPTQRTRLPLAGQGPVPAPSAAALTELTEHACEVLSTAAAVVKYVARYSDLQLPPAAGAGAAGAAAAAPSVAATAARQRALLAALRDSGVLSAVSAALLAAPPCPDVAPDATALIPAVQEMATAQSAVFCSLQALTDIIRPYDGIEAVTALLAAPDVQRLRWAALEQLAAVAPAAADGHDATSAAFTGAPGGGGGSDARGCWLLLQPHVIRLHPEFEGRLACPCVSLLAAVIAAPVRWLFCPSDANTGGGARPPGDRVDRAERLAAAGRLLPPPRRLAALAAACSRTLCLEVEAGLAAVAAKPGGPGGDGGSSGAAAGDRSSSLVLGDLLFDLAMVSRALSVADEAACATDMLQTDAWVLRARTAAVAAGSLRGAAYDEVRTRDPALDADFLVRSLTLMVQGFNSLDAATRAARVRLLLPARLMQSLDRLLRSLAAAGLRTERARITCGACMLLTYNLLPAMLRADHSWVRNDGSTRGGGGSAWQPQDELGVLVTLAKLARREAEQLGLGGTGRDAASAEALPDLAQKSATLLAGTAVNLSALLNDLPPPPRATRERAQGSGAAVLGRSADATLAAAVRESIALASVTALPILEQKAVRDMCGPGGGSGGGSSSSTGGAQNATDVAGCSISIAGILRCLAAAARLLPPADLLALQPQRTLALLGRLLQRADELRRPSAGRGSRGRGSGVERRENESSEGRQLSQYAEEVVGVLVHMAADEQLVGAVTGWLRAEASASMAEAQPQGWQQQCGDLDARALAASLRALNVDAADCVDGLHGFAAMPGPPSADLAGAGGGGGGSGQLQVIAREIIAGAPRGFSDLLMRGGPPVQAPAWPPRVLRLCVNPACRNFDGPAEADLPLRKCSACEAVRYCGAGCQRQHWREGGHKKECAGLRAMRGAIEAAGGGN</sequence>
<feature type="compositionally biased region" description="Basic and acidic residues" evidence="5">
    <location>
        <begin position="899"/>
        <end position="909"/>
    </location>
</feature>
<reference evidence="7 8" key="1">
    <citation type="journal article" date="2017" name="Mol. Biol. Evol.">
        <title>The 4-celled Tetrabaena socialis nuclear genome reveals the essential components for genetic control of cell number at the origin of multicellularity in the volvocine lineage.</title>
        <authorList>
            <person name="Featherston J."/>
            <person name="Arakaki Y."/>
            <person name="Hanschen E.R."/>
            <person name="Ferris P.J."/>
            <person name="Michod R.E."/>
            <person name="Olson B.J.S.C."/>
            <person name="Nozaki H."/>
            <person name="Durand P.M."/>
        </authorList>
    </citation>
    <scope>NUCLEOTIDE SEQUENCE [LARGE SCALE GENOMIC DNA]</scope>
    <source>
        <strain evidence="7 8">NIES-571</strain>
    </source>
</reference>
<evidence type="ECO:0000256" key="3">
    <source>
        <dbReference type="ARBA" id="ARBA00022833"/>
    </source>
</evidence>
<dbReference type="PROSITE" id="PS50865">
    <property type="entry name" value="ZF_MYND_2"/>
    <property type="match status" value="1"/>
</dbReference>
<evidence type="ECO:0000256" key="1">
    <source>
        <dbReference type="ARBA" id="ARBA00022723"/>
    </source>
</evidence>
<evidence type="ECO:0000256" key="5">
    <source>
        <dbReference type="SAM" id="MobiDB-lite"/>
    </source>
</evidence>
<proteinExistence type="predicted"/>
<gene>
    <name evidence="7" type="ORF">TSOC_005068</name>
</gene>
<organism evidence="7 8">
    <name type="scientific">Tetrabaena socialis</name>
    <dbReference type="NCBI Taxonomy" id="47790"/>
    <lineage>
        <taxon>Eukaryota</taxon>
        <taxon>Viridiplantae</taxon>
        <taxon>Chlorophyta</taxon>
        <taxon>core chlorophytes</taxon>
        <taxon>Chlorophyceae</taxon>
        <taxon>CS clade</taxon>
        <taxon>Chlamydomonadales</taxon>
        <taxon>Tetrabaenaceae</taxon>
        <taxon>Tetrabaena</taxon>
    </lineage>
</organism>
<keyword evidence="2 4" id="KW-0863">Zinc-finger</keyword>
<dbReference type="EMBL" id="PGGS01000134">
    <property type="protein sequence ID" value="PNH08337.1"/>
    <property type="molecule type" value="Genomic_DNA"/>
</dbReference>
<comment type="caution">
    <text evidence="7">The sequence shown here is derived from an EMBL/GenBank/DDBJ whole genome shotgun (WGS) entry which is preliminary data.</text>
</comment>
<keyword evidence="3" id="KW-0862">Zinc</keyword>
<dbReference type="AlphaFoldDB" id="A0A2J8A742"/>
<dbReference type="SUPFAM" id="SSF144232">
    <property type="entry name" value="HIT/MYND zinc finger-like"/>
    <property type="match status" value="1"/>
</dbReference>
<protein>
    <recommendedName>
        <fullName evidence="6">MYND-type domain-containing protein</fullName>
    </recommendedName>
</protein>
<dbReference type="Pfam" id="PF01753">
    <property type="entry name" value="zf-MYND"/>
    <property type="match status" value="1"/>
</dbReference>
<keyword evidence="1" id="KW-0479">Metal-binding</keyword>
<accession>A0A2J8A742</accession>
<feature type="domain" description="MYND-type" evidence="6">
    <location>
        <begin position="1058"/>
        <end position="1101"/>
    </location>
</feature>
<evidence type="ECO:0000313" key="8">
    <source>
        <dbReference type="Proteomes" id="UP000236333"/>
    </source>
</evidence>
<dbReference type="InterPro" id="IPR002893">
    <property type="entry name" value="Znf_MYND"/>
</dbReference>
<dbReference type="GO" id="GO:0008270">
    <property type="term" value="F:zinc ion binding"/>
    <property type="evidence" value="ECO:0007669"/>
    <property type="project" value="UniProtKB-KW"/>
</dbReference>
<feature type="region of interest" description="Disordered" evidence="5">
    <location>
        <begin position="884"/>
        <end position="912"/>
    </location>
</feature>
<dbReference type="Gene3D" id="6.10.140.2220">
    <property type="match status" value="1"/>
</dbReference>
<evidence type="ECO:0000259" key="6">
    <source>
        <dbReference type="PROSITE" id="PS50865"/>
    </source>
</evidence>
<name>A0A2J8A742_9CHLO</name>
<keyword evidence="8" id="KW-1185">Reference proteome</keyword>